<dbReference type="EMBL" id="AP006068">
    <property type="protein sequence ID" value="BAD17749.1"/>
    <property type="molecule type" value="Genomic_DNA"/>
</dbReference>
<evidence type="ECO:0000256" key="1">
    <source>
        <dbReference type="SAM" id="MobiDB-lite"/>
    </source>
</evidence>
<reference evidence="3" key="2">
    <citation type="submission" date="2002-12" db="EMBL/GenBank/DDBJ databases">
        <title>Oryza sativa nipponbare(GA3) genomic DNA, chromosome 2, PAC clone:P0020D05.</title>
        <authorList>
            <person name="Sasaki T."/>
            <person name="Matsumoto T."/>
            <person name="Katayose Y."/>
        </authorList>
    </citation>
    <scope>NUCLEOTIDE SEQUENCE</scope>
</reference>
<evidence type="ECO:0000313" key="2">
    <source>
        <dbReference type="EMBL" id="BAD15836.1"/>
    </source>
</evidence>
<sequence>MDGWGSAEAEAEAAAVGKGKLTRWKLTGLQYSLTNGEVPAVAVAAKAEARRHVGRQAVAKKMESSSGGAREKQSGHYGNGSSDFGYKVTAVQLGDISR</sequence>
<dbReference type="EMBL" id="AP004865">
    <property type="protein sequence ID" value="BAD15836.1"/>
    <property type="molecule type" value="Genomic_DNA"/>
</dbReference>
<dbReference type="Proteomes" id="UP000000763">
    <property type="component" value="Chromosome 2"/>
</dbReference>
<dbReference type="AlphaFoldDB" id="Q6YTI8"/>
<name>Q6YTI8_ORYSJ</name>
<protein>
    <submittedName>
        <fullName evidence="3">Uncharacterized protein</fullName>
    </submittedName>
</protein>
<feature type="region of interest" description="Disordered" evidence="1">
    <location>
        <begin position="52"/>
        <end position="85"/>
    </location>
</feature>
<evidence type="ECO:0000313" key="3">
    <source>
        <dbReference type="EMBL" id="BAD17749.1"/>
    </source>
</evidence>
<proteinExistence type="predicted"/>
<reference evidence="2" key="1">
    <citation type="submission" date="2002-03" db="EMBL/GenBank/DDBJ databases">
        <title>Oryza sativa nipponbare(GA3) genomic DNA, chromosome 2, PAC clone:P0020C11.</title>
        <authorList>
            <person name="Sasaki T."/>
            <person name="Matsumoto T."/>
            <person name="Yamamoto K."/>
        </authorList>
    </citation>
    <scope>NUCLEOTIDE SEQUENCE</scope>
</reference>
<evidence type="ECO:0000313" key="4">
    <source>
        <dbReference type="Proteomes" id="UP000000763"/>
    </source>
</evidence>
<reference evidence="4" key="4">
    <citation type="journal article" date="2008" name="Nucleic Acids Res.">
        <title>The rice annotation project database (RAP-DB): 2008 update.</title>
        <authorList>
            <consortium name="The rice annotation project (RAP)"/>
        </authorList>
    </citation>
    <scope>GENOME REANNOTATION</scope>
    <source>
        <strain evidence="4">cv. Nipponbare</strain>
    </source>
</reference>
<accession>Q6YTI8</accession>
<gene>
    <name evidence="2" type="ORF">P0020C11.44</name>
    <name evidence="3" type="ORF">P0020D05.11</name>
</gene>
<reference evidence="4" key="3">
    <citation type="journal article" date="2005" name="Nature">
        <title>The map-based sequence of the rice genome.</title>
        <authorList>
            <consortium name="International rice genome sequencing project (IRGSP)"/>
            <person name="Matsumoto T."/>
            <person name="Wu J."/>
            <person name="Kanamori H."/>
            <person name="Katayose Y."/>
            <person name="Fujisawa M."/>
            <person name="Namiki N."/>
            <person name="Mizuno H."/>
            <person name="Yamamoto K."/>
            <person name="Antonio B.A."/>
            <person name="Baba T."/>
            <person name="Sakata K."/>
            <person name="Nagamura Y."/>
            <person name="Aoki H."/>
            <person name="Arikawa K."/>
            <person name="Arita K."/>
            <person name="Bito T."/>
            <person name="Chiden Y."/>
            <person name="Fujitsuka N."/>
            <person name="Fukunaka R."/>
            <person name="Hamada M."/>
            <person name="Harada C."/>
            <person name="Hayashi A."/>
            <person name="Hijishita S."/>
            <person name="Honda M."/>
            <person name="Hosokawa S."/>
            <person name="Ichikawa Y."/>
            <person name="Idonuma A."/>
            <person name="Iijima M."/>
            <person name="Ikeda M."/>
            <person name="Ikeno M."/>
            <person name="Ito K."/>
            <person name="Ito S."/>
            <person name="Ito T."/>
            <person name="Ito Y."/>
            <person name="Ito Y."/>
            <person name="Iwabuchi A."/>
            <person name="Kamiya K."/>
            <person name="Karasawa W."/>
            <person name="Kurita K."/>
            <person name="Katagiri S."/>
            <person name="Kikuta A."/>
            <person name="Kobayashi H."/>
            <person name="Kobayashi N."/>
            <person name="Machita K."/>
            <person name="Maehara T."/>
            <person name="Masukawa M."/>
            <person name="Mizubayashi T."/>
            <person name="Mukai Y."/>
            <person name="Nagasaki H."/>
            <person name="Nagata Y."/>
            <person name="Naito S."/>
            <person name="Nakashima M."/>
            <person name="Nakama Y."/>
            <person name="Nakamichi Y."/>
            <person name="Nakamura M."/>
            <person name="Meguro A."/>
            <person name="Negishi M."/>
            <person name="Ohta I."/>
            <person name="Ohta T."/>
            <person name="Okamoto M."/>
            <person name="Ono N."/>
            <person name="Saji S."/>
            <person name="Sakaguchi M."/>
            <person name="Sakai K."/>
            <person name="Shibata M."/>
            <person name="Shimokawa T."/>
            <person name="Song J."/>
            <person name="Takazaki Y."/>
            <person name="Terasawa K."/>
            <person name="Tsugane M."/>
            <person name="Tsuji K."/>
            <person name="Ueda S."/>
            <person name="Waki K."/>
            <person name="Yamagata H."/>
            <person name="Yamamoto M."/>
            <person name="Yamamoto S."/>
            <person name="Yamane H."/>
            <person name="Yoshiki S."/>
            <person name="Yoshihara R."/>
            <person name="Yukawa K."/>
            <person name="Zhong H."/>
            <person name="Yano M."/>
            <person name="Yuan Q."/>
            <person name="Ouyang S."/>
            <person name="Liu J."/>
            <person name="Jones K.M."/>
            <person name="Gansberger K."/>
            <person name="Moffat K."/>
            <person name="Hill J."/>
            <person name="Bera J."/>
            <person name="Fadrosh D."/>
            <person name="Jin S."/>
            <person name="Johri S."/>
            <person name="Kim M."/>
            <person name="Overton L."/>
            <person name="Reardon M."/>
            <person name="Tsitrin T."/>
            <person name="Vuong H."/>
            <person name="Weaver B."/>
            <person name="Ciecko A."/>
            <person name="Tallon L."/>
            <person name="Jackson J."/>
            <person name="Pai G."/>
            <person name="Aken S.V."/>
            <person name="Utterback T."/>
            <person name="Reidmuller S."/>
            <person name="Feldblyum T."/>
            <person name="Hsiao J."/>
            <person name="Zismann V."/>
            <person name="Iobst S."/>
            <person name="de Vazeille A.R."/>
            <person name="Buell C.R."/>
            <person name="Ying K."/>
            <person name="Li Y."/>
            <person name="Lu T."/>
            <person name="Huang Y."/>
            <person name="Zhao Q."/>
            <person name="Feng Q."/>
            <person name="Zhang L."/>
            <person name="Zhu J."/>
            <person name="Weng Q."/>
            <person name="Mu J."/>
            <person name="Lu Y."/>
            <person name="Fan D."/>
            <person name="Liu Y."/>
            <person name="Guan J."/>
            <person name="Zhang Y."/>
            <person name="Yu S."/>
            <person name="Liu X."/>
            <person name="Zhang Y."/>
            <person name="Hong G."/>
            <person name="Han B."/>
            <person name="Choisne N."/>
            <person name="Demange N."/>
            <person name="Orjeda G."/>
            <person name="Samain S."/>
            <person name="Cattolico L."/>
            <person name="Pelletier E."/>
            <person name="Couloux A."/>
            <person name="Segurens B."/>
            <person name="Wincker P."/>
            <person name="D'Hont A."/>
            <person name="Scarpelli C."/>
            <person name="Weissenbach J."/>
            <person name="Salanoubat M."/>
            <person name="Quetier F."/>
            <person name="Yu Y."/>
            <person name="Kim H.R."/>
            <person name="Rambo T."/>
            <person name="Currie J."/>
            <person name="Collura K."/>
            <person name="Luo M."/>
            <person name="Yang T."/>
            <person name="Ammiraju J.S.S."/>
            <person name="Engler F."/>
            <person name="Soderlund C."/>
            <person name="Wing R.A."/>
            <person name="Palmer L.E."/>
            <person name="de la Bastide M."/>
            <person name="Spiegel L."/>
            <person name="Nascimento L."/>
            <person name="Zutavern T."/>
            <person name="O'Shaughnessy A."/>
            <person name="Dike S."/>
            <person name="Dedhia N."/>
            <person name="Preston R."/>
            <person name="Balija V."/>
            <person name="McCombie W.R."/>
            <person name="Chow T."/>
            <person name="Chen H."/>
            <person name="Chung M."/>
            <person name="Chen C."/>
            <person name="Shaw J."/>
            <person name="Wu H."/>
            <person name="Hsiao K."/>
            <person name="Chao Y."/>
            <person name="Chu M."/>
            <person name="Cheng C."/>
            <person name="Hour A."/>
            <person name="Lee P."/>
            <person name="Lin S."/>
            <person name="Lin Y."/>
            <person name="Liou J."/>
            <person name="Liu S."/>
            <person name="Hsing Y."/>
            <person name="Raghuvanshi S."/>
            <person name="Mohanty A."/>
            <person name="Bharti A.K."/>
            <person name="Gaur A."/>
            <person name="Gupta V."/>
            <person name="Kumar D."/>
            <person name="Ravi V."/>
            <person name="Vij S."/>
            <person name="Kapur A."/>
            <person name="Khurana P."/>
            <person name="Khurana P."/>
            <person name="Khurana J.P."/>
            <person name="Tyagi A.K."/>
            <person name="Gaikwad K."/>
            <person name="Singh A."/>
            <person name="Dalal V."/>
            <person name="Srivastava S."/>
            <person name="Dixit A."/>
            <person name="Pal A.K."/>
            <person name="Ghazi I.A."/>
            <person name="Yadav M."/>
            <person name="Pandit A."/>
            <person name="Bhargava A."/>
            <person name="Sureshbabu K."/>
            <person name="Batra K."/>
            <person name="Sharma T.R."/>
            <person name="Mohapatra T."/>
            <person name="Singh N.K."/>
            <person name="Messing J."/>
            <person name="Nelson A.B."/>
            <person name="Fuks G."/>
            <person name="Kavchok S."/>
            <person name="Keizer G."/>
            <person name="Linton E."/>
            <person name="Llaca V."/>
            <person name="Song R."/>
            <person name="Tanyolac B."/>
            <person name="Young S."/>
            <person name="Ho-Il K."/>
            <person name="Hahn J.H."/>
            <person name="Sangsakoo G."/>
            <person name="Vanavichit A."/>
            <person name="de Mattos Luiz.A.T."/>
            <person name="Zimmer P.D."/>
            <person name="Malone G."/>
            <person name="Dellagostin O."/>
            <person name="de Oliveira A.C."/>
            <person name="Bevan M."/>
            <person name="Bancroft I."/>
            <person name="Minx P."/>
            <person name="Cordum H."/>
            <person name="Wilson R."/>
            <person name="Cheng Z."/>
            <person name="Jin W."/>
            <person name="Jiang J."/>
            <person name="Leong S.A."/>
            <person name="Iwama H."/>
            <person name="Gojobori T."/>
            <person name="Itoh T."/>
            <person name="Niimura Y."/>
            <person name="Fujii Y."/>
            <person name="Habara T."/>
            <person name="Sakai H."/>
            <person name="Sato Y."/>
            <person name="Wilson G."/>
            <person name="Kumar K."/>
            <person name="McCouch S."/>
            <person name="Juretic N."/>
            <person name="Hoen D."/>
            <person name="Wright S."/>
            <person name="Bruskiewich R."/>
            <person name="Bureau T."/>
            <person name="Miyao A."/>
            <person name="Hirochika H."/>
            <person name="Nishikawa T."/>
            <person name="Kadowaki K."/>
            <person name="Sugiura M."/>
            <person name="Burr B."/>
            <person name="Sasaki T."/>
        </authorList>
    </citation>
    <scope>NUCLEOTIDE SEQUENCE [LARGE SCALE GENOMIC DNA]</scope>
    <source>
        <strain evidence="4">cv. Nipponbare</strain>
    </source>
</reference>
<organism evidence="3 4">
    <name type="scientific">Oryza sativa subsp. japonica</name>
    <name type="common">Rice</name>
    <dbReference type="NCBI Taxonomy" id="39947"/>
    <lineage>
        <taxon>Eukaryota</taxon>
        <taxon>Viridiplantae</taxon>
        <taxon>Streptophyta</taxon>
        <taxon>Embryophyta</taxon>
        <taxon>Tracheophyta</taxon>
        <taxon>Spermatophyta</taxon>
        <taxon>Magnoliopsida</taxon>
        <taxon>Liliopsida</taxon>
        <taxon>Poales</taxon>
        <taxon>Poaceae</taxon>
        <taxon>BOP clade</taxon>
        <taxon>Oryzoideae</taxon>
        <taxon>Oryzeae</taxon>
        <taxon>Oryzinae</taxon>
        <taxon>Oryza</taxon>
        <taxon>Oryza sativa</taxon>
    </lineage>
</organism>